<dbReference type="GO" id="GO:0090694">
    <property type="term" value="C:Scc2-Scc4 cohesin loading complex"/>
    <property type="evidence" value="ECO:0007669"/>
    <property type="project" value="TreeGrafter"/>
</dbReference>
<keyword evidence="4 6" id="KW-0539">Nucleus</keyword>
<dbReference type="InterPro" id="IPR026003">
    <property type="entry name" value="Cohesin_HEAT"/>
</dbReference>
<dbReference type="Proteomes" id="UP000007264">
    <property type="component" value="Unassembled WGS sequence"/>
</dbReference>
<evidence type="ECO:0000256" key="6">
    <source>
        <dbReference type="RuleBase" id="RU364107"/>
    </source>
</evidence>
<sequence>MLQHLRRLSEALLKGQAAAAMPLIPLEQHLHLLKALGTYLLQGRDKVVYPDEEDSSEDSMAILVATEASVACLYMLTSPDMPKQVYQEDIIEAIMDSAKFNLLSNVLSFHDARICAAHRPQMASGADEDADVGRTSAKKPKSAAKSATKAARRKAARIPEAVGVLAGRLESVVELLGKLLGVVQLQPNMVLPLLRTACQVLTVEDLHVLQIKSVGLLVAGFKRFKEQRQALLDEVMTGVLPNLPTGRSSRTFVIGDHSDAAILTVSVELPSLEVEAGALRNCYAPVMHWADVFWTTCLSRLGGVRAHKADGDADIKYIVEQIATDVFLVHCTPEWPAALPMLLRLITALHSKAGMHCADNAVRQIAVDLLGFIASQLCYEARRADLDMPAVEEILQEAGPSSTGADPAKQLLLGYLADRRRGDAELCASAREFMLCQAFADEVTDLQKADASDEDLIFALVKSRETCDVLKRGSSNDLSAEDACMLVRWVVQSGPLGKGRVPLLKRLADAVDPTKQTAAIRAKAIKAITAAVKMDTSVLGLSEIEQCVNRALKDDAPSVRQAAVDLLGGHIGNDVKLASAYFDTLVTVSRDTSTSVRKAAVKILWESCISVPDFPRASEACVAVLHRVADNEESILELVAKIFHGLWFAGSQNASAPTPAARAQQLADVSLFVYEAGGSTIHLPLEPSHALVAVLKKALEREAKERPGKEWLAGRELASALLEGLLKVGEGAEDAAEQKTFPFLVGLHALCLTDVSLCTPADDASKYIRCLAPYLKVGPSSKNAQCPKKQAAERREAECLLCILAVVDSILGEIMSVNKALVTELQNDLFVLISKHPFIQLLRYGTDAIEATHLPNGKPVTVSDCQTTCLSFFNSSVGDLKVRESALQALGCLGIARPSTLLAPQAQAIMKAALQPSAPTIIKTRALNNLTELLKAEEERLESAQLASDEKQRLGRLGVAEPAQPLPTQNGESDSLSINNSILQTHWDLVLGLATDATPPQTRAGASADPGDALNASVRRHAVAVMDAVDRNGLVAPWTALPHLFALTTDPNTEVSARALRIMRRVAEKQPEMFQTCLASGLKVTADFHERIRSNYRASTSHSAGVSEEAVRGLGALYMELVQPSRPHRTTFLANLLKPFDAAATLHFPSSASSDLRLLALCAHVAATLPYKRADEPLVVVYHVNLVVSRRGEDVLSALKTSLANGGAAAAQEGDVERECRASLALSMLLLLKHHLKSTYGLTTDRIANFNPGTADTRKHEETRSLGQIPIKPLDLDRLNLDAASESALLQEQYVVFKALMKADSSDYGDGVQLLGRRKSSKAVAAPAEDNADEDAGEAGGATPALANGNGRMDHMHGSAGPSTAGKPACMEGKRSGRTAKGRGGRSASRLGTDARCTVTKRRGGSTGGKSGRRKAGRVQISDSEDNDGGGSDDGEEQYLAARKGAARRRLEPMLVD</sequence>
<dbReference type="PANTHER" id="PTHR21704">
    <property type="entry name" value="NIPPED-B-LIKE PROTEIN DELANGIN SCC2-RELATED"/>
    <property type="match status" value="1"/>
</dbReference>
<evidence type="ECO:0000256" key="2">
    <source>
        <dbReference type="ARBA" id="ARBA00009252"/>
    </source>
</evidence>
<accession>I0YWF7</accession>
<dbReference type="RefSeq" id="XP_005647270.1">
    <property type="nucleotide sequence ID" value="XM_005647213.1"/>
</dbReference>
<keyword evidence="5 6" id="KW-0131">Cell cycle</keyword>
<feature type="coiled-coil region" evidence="7">
    <location>
        <begin position="927"/>
        <end position="954"/>
    </location>
</feature>
<comment type="subcellular location">
    <subcellularLocation>
        <location evidence="1 6">Nucleus</location>
    </subcellularLocation>
</comment>
<dbReference type="GO" id="GO:0003682">
    <property type="term" value="F:chromatin binding"/>
    <property type="evidence" value="ECO:0007669"/>
    <property type="project" value="TreeGrafter"/>
</dbReference>
<feature type="compositionally biased region" description="Acidic residues" evidence="8">
    <location>
        <begin position="1423"/>
        <end position="1437"/>
    </location>
</feature>
<gene>
    <name evidence="10" type="ORF">COCSUDRAFT_42358</name>
</gene>
<dbReference type="InterPro" id="IPR024986">
    <property type="entry name" value="Nipped-B_C"/>
</dbReference>
<dbReference type="GO" id="GO:0140588">
    <property type="term" value="P:chromatin looping"/>
    <property type="evidence" value="ECO:0007669"/>
    <property type="project" value="InterPro"/>
</dbReference>
<evidence type="ECO:0000256" key="3">
    <source>
        <dbReference type="ARBA" id="ARBA00022737"/>
    </source>
</evidence>
<name>I0YWF7_COCSC</name>
<evidence type="ECO:0000256" key="1">
    <source>
        <dbReference type="ARBA" id="ARBA00004123"/>
    </source>
</evidence>
<dbReference type="Gene3D" id="1.25.10.10">
    <property type="entry name" value="Leucine-rich Repeat Variant"/>
    <property type="match status" value="1"/>
</dbReference>
<reference evidence="10 11" key="1">
    <citation type="journal article" date="2012" name="Genome Biol.">
        <title>The genome of the polar eukaryotic microalga coccomyxa subellipsoidea reveals traits of cold adaptation.</title>
        <authorList>
            <person name="Blanc G."/>
            <person name="Agarkova I."/>
            <person name="Grimwood J."/>
            <person name="Kuo A."/>
            <person name="Brueggeman A."/>
            <person name="Dunigan D."/>
            <person name="Gurnon J."/>
            <person name="Ladunga I."/>
            <person name="Lindquist E."/>
            <person name="Lucas S."/>
            <person name="Pangilinan J."/>
            <person name="Proschold T."/>
            <person name="Salamov A."/>
            <person name="Schmutz J."/>
            <person name="Weeks D."/>
            <person name="Yamada T."/>
            <person name="Claverie J.M."/>
            <person name="Grigoriev I."/>
            <person name="Van Etten J."/>
            <person name="Lomsadze A."/>
            <person name="Borodovsky M."/>
        </authorList>
    </citation>
    <scope>NUCLEOTIDE SEQUENCE [LARGE SCALE GENOMIC DNA]</scope>
    <source>
        <strain evidence="10 11">C-169</strain>
    </source>
</reference>
<dbReference type="Pfam" id="PF12830">
    <property type="entry name" value="Nipped-B_C"/>
    <property type="match status" value="1"/>
</dbReference>
<dbReference type="GeneID" id="17040713"/>
<comment type="similarity">
    <text evidence="2 6">Belongs to the SCC2/Nipped-B family.</text>
</comment>
<dbReference type="EMBL" id="AGSI01000009">
    <property type="protein sequence ID" value="EIE22726.1"/>
    <property type="molecule type" value="Genomic_DNA"/>
</dbReference>
<evidence type="ECO:0000256" key="4">
    <source>
        <dbReference type="ARBA" id="ARBA00023242"/>
    </source>
</evidence>
<dbReference type="GO" id="GO:0034087">
    <property type="term" value="P:establishment of mitotic sister chromatid cohesion"/>
    <property type="evidence" value="ECO:0007669"/>
    <property type="project" value="TreeGrafter"/>
</dbReference>
<keyword evidence="11" id="KW-1185">Reference proteome</keyword>
<keyword evidence="3 6" id="KW-0677">Repeat</keyword>
<dbReference type="InterPro" id="IPR016024">
    <property type="entry name" value="ARM-type_fold"/>
</dbReference>
<dbReference type="STRING" id="574566.I0YWF7"/>
<evidence type="ECO:0000313" key="11">
    <source>
        <dbReference type="Proteomes" id="UP000007264"/>
    </source>
</evidence>
<dbReference type="GO" id="GO:0010468">
    <property type="term" value="P:regulation of gene expression"/>
    <property type="evidence" value="ECO:0007669"/>
    <property type="project" value="InterPro"/>
</dbReference>
<dbReference type="GO" id="GO:0061775">
    <property type="term" value="F:cohesin loader activity"/>
    <property type="evidence" value="ECO:0007669"/>
    <property type="project" value="InterPro"/>
</dbReference>
<feature type="region of interest" description="Disordered" evidence="8">
    <location>
        <begin position="125"/>
        <end position="151"/>
    </location>
</feature>
<protein>
    <recommendedName>
        <fullName evidence="6">Sister chromatid cohesion protein</fullName>
    </recommendedName>
</protein>
<evidence type="ECO:0000256" key="5">
    <source>
        <dbReference type="ARBA" id="ARBA00023306"/>
    </source>
</evidence>
<evidence type="ECO:0000256" key="8">
    <source>
        <dbReference type="SAM" id="MobiDB-lite"/>
    </source>
</evidence>
<organism evidence="10 11">
    <name type="scientific">Coccomyxa subellipsoidea (strain C-169)</name>
    <name type="common">Green microalga</name>
    <dbReference type="NCBI Taxonomy" id="574566"/>
    <lineage>
        <taxon>Eukaryota</taxon>
        <taxon>Viridiplantae</taxon>
        <taxon>Chlorophyta</taxon>
        <taxon>core chlorophytes</taxon>
        <taxon>Trebouxiophyceae</taxon>
        <taxon>Trebouxiophyceae incertae sedis</taxon>
        <taxon>Coccomyxaceae</taxon>
        <taxon>Coccomyxa</taxon>
        <taxon>Coccomyxa subellipsoidea</taxon>
    </lineage>
</organism>
<dbReference type="KEGG" id="csl:COCSUDRAFT_42358"/>
<dbReference type="InterPro" id="IPR011989">
    <property type="entry name" value="ARM-like"/>
</dbReference>
<evidence type="ECO:0000259" key="9">
    <source>
        <dbReference type="Pfam" id="PF12830"/>
    </source>
</evidence>
<dbReference type="Pfam" id="PF12765">
    <property type="entry name" value="Cohesin_HEAT"/>
    <property type="match status" value="2"/>
</dbReference>
<evidence type="ECO:0000256" key="7">
    <source>
        <dbReference type="SAM" id="Coils"/>
    </source>
</evidence>
<dbReference type="GO" id="GO:1990414">
    <property type="term" value="P:replication-born double-strand break repair via sister chromatid exchange"/>
    <property type="evidence" value="ECO:0007669"/>
    <property type="project" value="TreeGrafter"/>
</dbReference>
<dbReference type="OrthoDB" id="418242at2759"/>
<feature type="domain" description="Sister chromatid cohesion C-terminal" evidence="9">
    <location>
        <begin position="1015"/>
        <end position="1186"/>
    </location>
</feature>
<comment type="caution">
    <text evidence="10">The sequence shown here is derived from an EMBL/GenBank/DDBJ whole genome shotgun (WGS) entry which is preliminary data.</text>
</comment>
<dbReference type="SUPFAM" id="SSF48371">
    <property type="entry name" value="ARM repeat"/>
    <property type="match status" value="1"/>
</dbReference>
<dbReference type="GO" id="GO:0071169">
    <property type="term" value="P:establishment of protein localization to chromatin"/>
    <property type="evidence" value="ECO:0007669"/>
    <property type="project" value="TreeGrafter"/>
</dbReference>
<proteinExistence type="inferred from homology"/>
<dbReference type="PANTHER" id="PTHR21704:SF18">
    <property type="entry name" value="NIPPED-B-LIKE PROTEIN"/>
    <property type="match status" value="1"/>
</dbReference>
<evidence type="ECO:0000313" key="10">
    <source>
        <dbReference type="EMBL" id="EIE22726.1"/>
    </source>
</evidence>
<feature type="region of interest" description="Disordered" evidence="8">
    <location>
        <begin position="1320"/>
        <end position="1457"/>
    </location>
</feature>
<dbReference type="InterPro" id="IPR033031">
    <property type="entry name" value="Scc2/Nipped-B"/>
</dbReference>
<dbReference type="eggNOG" id="KOG1020">
    <property type="taxonomic scope" value="Eukaryota"/>
</dbReference>
<keyword evidence="7" id="KW-0175">Coiled coil</keyword>